<feature type="transmembrane region" description="Helical" evidence="6">
    <location>
        <begin position="71"/>
        <end position="89"/>
    </location>
</feature>
<dbReference type="RefSeq" id="WP_354557603.1">
    <property type="nucleotide sequence ID" value="NZ_JBEPMB010000006.1"/>
</dbReference>
<evidence type="ECO:0000256" key="5">
    <source>
        <dbReference type="ARBA" id="ARBA00023136"/>
    </source>
</evidence>
<dbReference type="PANTHER" id="PTHR30086:SF20">
    <property type="entry name" value="ARGININE EXPORTER PROTEIN ARGO-RELATED"/>
    <property type="match status" value="1"/>
</dbReference>
<feature type="transmembrane region" description="Helical" evidence="6">
    <location>
        <begin position="145"/>
        <end position="165"/>
    </location>
</feature>
<dbReference type="InterPro" id="IPR001123">
    <property type="entry name" value="LeuE-type"/>
</dbReference>
<proteinExistence type="predicted"/>
<comment type="caution">
    <text evidence="7">The sequence shown here is derived from an EMBL/GenBank/DDBJ whole genome shotgun (WGS) entry which is preliminary data.</text>
</comment>
<evidence type="ECO:0000256" key="2">
    <source>
        <dbReference type="ARBA" id="ARBA00022475"/>
    </source>
</evidence>
<name>A0ABV2J2W7_9HYPH</name>
<feature type="transmembrane region" description="Helical" evidence="6">
    <location>
        <begin position="36"/>
        <end position="59"/>
    </location>
</feature>
<dbReference type="EMBL" id="JBEPMB010000006">
    <property type="protein sequence ID" value="MET3615112.1"/>
    <property type="molecule type" value="Genomic_DNA"/>
</dbReference>
<feature type="transmembrane region" description="Helical" evidence="6">
    <location>
        <begin position="109"/>
        <end position="133"/>
    </location>
</feature>
<evidence type="ECO:0000256" key="6">
    <source>
        <dbReference type="SAM" id="Phobius"/>
    </source>
</evidence>
<keyword evidence="5 6" id="KW-0472">Membrane</keyword>
<dbReference type="Pfam" id="PF01810">
    <property type="entry name" value="LysE"/>
    <property type="match status" value="1"/>
</dbReference>
<keyword evidence="4 6" id="KW-1133">Transmembrane helix</keyword>
<evidence type="ECO:0000256" key="3">
    <source>
        <dbReference type="ARBA" id="ARBA00022692"/>
    </source>
</evidence>
<protein>
    <submittedName>
        <fullName evidence="7">L-lysine exporter family protein LysE/ArgO</fullName>
    </submittedName>
</protein>
<dbReference type="PANTHER" id="PTHR30086">
    <property type="entry name" value="ARGININE EXPORTER PROTEIN ARGO"/>
    <property type="match status" value="1"/>
</dbReference>
<evidence type="ECO:0000256" key="1">
    <source>
        <dbReference type="ARBA" id="ARBA00004651"/>
    </source>
</evidence>
<keyword evidence="3 6" id="KW-0812">Transmembrane</keyword>
<keyword evidence="8" id="KW-1185">Reference proteome</keyword>
<reference evidence="7 8" key="1">
    <citation type="submission" date="2024-06" db="EMBL/GenBank/DDBJ databases">
        <title>Genomic Encyclopedia of Type Strains, Phase IV (KMG-IV): sequencing the most valuable type-strain genomes for metagenomic binning, comparative biology and taxonomic classification.</title>
        <authorList>
            <person name="Goeker M."/>
        </authorList>
    </citation>
    <scope>NUCLEOTIDE SEQUENCE [LARGE SCALE GENOMIC DNA]</scope>
    <source>
        <strain evidence="7 8">DSM 29780</strain>
    </source>
</reference>
<gene>
    <name evidence="7" type="ORF">ABID16_003455</name>
</gene>
<evidence type="ECO:0000313" key="8">
    <source>
        <dbReference type="Proteomes" id="UP001549047"/>
    </source>
</evidence>
<dbReference type="Proteomes" id="UP001549047">
    <property type="component" value="Unassembled WGS sequence"/>
</dbReference>
<accession>A0ABV2J2W7</accession>
<organism evidence="7 8">
    <name type="scientific">Rhizobium aquaticum</name>
    <dbReference type="NCBI Taxonomy" id="1549636"/>
    <lineage>
        <taxon>Bacteria</taxon>
        <taxon>Pseudomonadati</taxon>
        <taxon>Pseudomonadota</taxon>
        <taxon>Alphaproteobacteria</taxon>
        <taxon>Hyphomicrobiales</taxon>
        <taxon>Rhizobiaceae</taxon>
        <taxon>Rhizobium/Agrobacterium group</taxon>
        <taxon>Rhizobium</taxon>
    </lineage>
</organism>
<feature type="transmembrane region" description="Helical" evidence="6">
    <location>
        <begin position="177"/>
        <end position="198"/>
    </location>
</feature>
<evidence type="ECO:0000313" key="7">
    <source>
        <dbReference type="EMBL" id="MET3615112.1"/>
    </source>
</evidence>
<keyword evidence="2" id="KW-1003">Cell membrane</keyword>
<sequence>MLSIFATGFATSLGLIVAIGAQNAFLLRQGLRKEHVLVLSSICAVSDAVLISAGVAGFGAAMQALPWLEPVMRYGGAAFVALYGLKSLWSAFHVTSGLNPADAPAMPLMTAVLTCLAFTWANPHCYLDTVVFVGSISTRFAPNQWIFGAGAASASVVFFFALGYGARLAAPLMARPAAWRVLDAGIGVIMGAIALRLVTLQ</sequence>
<evidence type="ECO:0000256" key="4">
    <source>
        <dbReference type="ARBA" id="ARBA00022989"/>
    </source>
</evidence>
<comment type="subcellular location">
    <subcellularLocation>
        <location evidence="1">Cell membrane</location>
        <topology evidence="1">Multi-pass membrane protein</topology>
    </subcellularLocation>
</comment>